<proteinExistence type="inferred from homology"/>
<dbReference type="InterPro" id="IPR029064">
    <property type="entry name" value="Ribosomal_eL30-like_sf"/>
</dbReference>
<dbReference type="SUPFAM" id="SSF55481">
    <property type="entry name" value="N-terminal domain of eukaryotic peptide chain release factor subunit 1, ERF1"/>
    <property type="match status" value="1"/>
</dbReference>
<dbReference type="AlphaFoldDB" id="A0A218NM01"/>
<dbReference type="Pfam" id="PF03464">
    <property type="entry name" value="eRF1_2"/>
    <property type="match status" value="1"/>
</dbReference>
<evidence type="ECO:0000256" key="5">
    <source>
        <dbReference type="ARBA" id="ARBA00022917"/>
    </source>
</evidence>
<dbReference type="GO" id="GO:0005737">
    <property type="term" value="C:cytoplasm"/>
    <property type="evidence" value="ECO:0007669"/>
    <property type="project" value="UniProtKB-SubCell"/>
</dbReference>
<dbReference type="NCBIfam" id="TIGR03676">
    <property type="entry name" value="aRF1_eRF1"/>
    <property type="match status" value="1"/>
</dbReference>
<dbReference type="InterPro" id="IPR005140">
    <property type="entry name" value="eRF1_Pelota-like_N"/>
</dbReference>
<dbReference type="EMBL" id="CP019964">
    <property type="protein sequence ID" value="ASI13481.1"/>
    <property type="molecule type" value="Genomic_DNA"/>
</dbReference>
<gene>
    <name evidence="7" type="ORF">Mia14_0143</name>
</gene>
<dbReference type="InterPro" id="IPR024049">
    <property type="entry name" value="eRF1_1_sf"/>
</dbReference>
<keyword evidence="8" id="KW-1185">Reference proteome</keyword>
<keyword evidence="4" id="KW-0963">Cytoplasm</keyword>
<evidence type="ECO:0000256" key="2">
    <source>
        <dbReference type="ARBA" id="ARBA00005326"/>
    </source>
</evidence>
<evidence type="ECO:0000256" key="1">
    <source>
        <dbReference type="ARBA" id="ARBA00004496"/>
    </source>
</evidence>
<feature type="domain" description="eRF1/Pelota-like N-terminal" evidence="6">
    <location>
        <begin position="1"/>
        <end position="131"/>
    </location>
</feature>
<accession>A0A218NM01</accession>
<evidence type="ECO:0000256" key="4">
    <source>
        <dbReference type="ARBA" id="ARBA00022490"/>
    </source>
</evidence>
<reference evidence="7 8" key="1">
    <citation type="journal article" date="2017" name="Nat. Commun.">
        <title>'ARMAN' archaea depend on association with euryarchaeal host in culture and in situ.</title>
        <authorList>
            <person name="Golyshina O."/>
            <person name="Toshchakov S."/>
            <person name="Makarova K."/>
            <person name="Gavrilov S."/>
            <person name="Korzhenkov A."/>
            <person name="La Cono V."/>
            <person name="Arcadi E."/>
            <person name="Nechitaylo T."/>
            <person name="Ferrer M."/>
            <person name="Kublanov I."/>
            <person name="Wolf Y."/>
            <person name="Yakimov M."/>
            <person name="Golyshin P."/>
            <person name="Slesarev A."/>
            <person name="Kozyavkin S."/>
        </authorList>
    </citation>
    <scope>NUCLEOTIDE SEQUENCE [LARGE SCALE GENOMIC DNA]</scope>
    <source>
        <strain evidence="7 8">Mia14</strain>
    </source>
</reference>
<evidence type="ECO:0000313" key="8">
    <source>
        <dbReference type="Proteomes" id="UP000197679"/>
    </source>
</evidence>
<dbReference type="Proteomes" id="UP000197679">
    <property type="component" value="Chromosome"/>
</dbReference>
<dbReference type="SUPFAM" id="SSF53137">
    <property type="entry name" value="Translational machinery components"/>
    <property type="match status" value="1"/>
</dbReference>
<dbReference type="Gene3D" id="3.30.420.60">
    <property type="entry name" value="eRF1 domain 2"/>
    <property type="match status" value="1"/>
</dbReference>
<organism evidence="7 8">
    <name type="scientific">Candidatus Mancarchaeum acidiphilum</name>
    <dbReference type="NCBI Taxonomy" id="1920749"/>
    <lineage>
        <taxon>Archaea</taxon>
        <taxon>Candidatus Micrarchaeota</taxon>
        <taxon>Candidatus Mancarchaeum</taxon>
    </lineage>
</organism>
<dbReference type="OrthoDB" id="1011at2157"/>
<dbReference type="InterPro" id="IPR005141">
    <property type="entry name" value="eRF1_2"/>
</dbReference>
<protein>
    <submittedName>
        <fullName evidence="7">Peptide chain release factor 1</fullName>
    </submittedName>
</protein>
<keyword evidence="5" id="KW-0648">Protein biosynthesis</keyword>
<evidence type="ECO:0000313" key="7">
    <source>
        <dbReference type="EMBL" id="ASI13481.1"/>
    </source>
</evidence>
<name>A0A218NM01_9ARCH</name>
<dbReference type="GeneID" id="33313702"/>
<dbReference type="Gene3D" id="3.30.960.10">
    <property type="entry name" value="eRF1 domain 1"/>
    <property type="match status" value="1"/>
</dbReference>
<dbReference type="InterPro" id="IPR042226">
    <property type="entry name" value="eFR1_2_sf"/>
</dbReference>
<dbReference type="SUPFAM" id="SSF55315">
    <property type="entry name" value="L30e-like"/>
    <property type="match status" value="1"/>
</dbReference>
<comment type="subcellular location">
    <subcellularLocation>
        <location evidence="1">Cytoplasm</location>
    </subcellularLocation>
</comment>
<dbReference type="Pfam" id="PF03463">
    <property type="entry name" value="eRF1_1"/>
    <property type="match status" value="1"/>
</dbReference>
<comment type="similarity">
    <text evidence="2">Belongs to the eukaryotic release factor 1 family.</text>
</comment>
<evidence type="ECO:0000259" key="6">
    <source>
        <dbReference type="SMART" id="SM01194"/>
    </source>
</evidence>
<sequence>MKDAYDLKKELKILKSIRGSGTELISIYVPPGFPISDEVARLRSEYGQASNIKSKTTRLNVQNAIERIIQYLKVYREVPQNGLAVFCGNVSNVQSKTDIELYSMNVPQPLKSNIYRCDSTFLLEPIEAMAESTDNYALLVMDGREATLAILKGTEIVIDKNIKSFAHQKVHKGGQSAARYDRAIGESIDDYYKSIADAVNDLFLKWNFKLKGLVVGGPGPSKENFVKAKNLNYQIKVLGVFDTGYTDETVGLNELLEKAKSLLSQQQAIIERTTMEKFLNEVSHNGLAVYGYQKVKDALFRSNVSKLLISEDAELYNVSYKCSNCGVEFTKLEKGNQRETQHECGGALSVTNEKDAIEELIDIADKNGIETLFISSDSQYGKELLLGFDGVGALLKYRN</sequence>
<dbReference type="InterPro" id="IPR004403">
    <property type="entry name" value="Peptide_chain-rel_eRF1/aRF1"/>
</dbReference>
<dbReference type="Gene3D" id="3.30.1330.30">
    <property type="match status" value="1"/>
</dbReference>
<dbReference type="InterPro" id="IPR005142">
    <property type="entry name" value="eRF1_3"/>
</dbReference>
<dbReference type="GO" id="GO:0003747">
    <property type="term" value="F:translation release factor activity"/>
    <property type="evidence" value="ECO:0007669"/>
    <property type="project" value="InterPro"/>
</dbReference>
<dbReference type="Pfam" id="PF03465">
    <property type="entry name" value="eRF1_3"/>
    <property type="match status" value="1"/>
</dbReference>
<dbReference type="PANTHER" id="PTHR10113">
    <property type="entry name" value="PEPTIDE CHAIN RELEASE FACTOR SUBUNIT 1"/>
    <property type="match status" value="1"/>
</dbReference>
<dbReference type="RefSeq" id="WP_088819648.1">
    <property type="nucleotide sequence ID" value="NZ_CP019964.1"/>
</dbReference>
<dbReference type="SMART" id="SM01194">
    <property type="entry name" value="eRF1_1"/>
    <property type="match status" value="1"/>
</dbReference>
<comment type="subunit">
    <text evidence="3">Heterodimer of two subunits, one of which binds GTP.</text>
</comment>
<dbReference type="FunFam" id="3.30.960.10:FF:000003">
    <property type="entry name" value="Peptide chain release factor subunit 1"/>
    <property type="match status" value="1"/>
</dbReference>
<dbReference type="KEGG" id="marh:Mia14_0143"/>
<evidence type="ECO:0000256" key="3">
    <source>
        <dbReference type="ARBA" id="ARBA00011520"/>
    </source>
</evidence>